<evidence type="ECO:0000313" key="5">
    <source>
        <dbReference type="EMBL" id="MBB5986024.1"/>
    </source>
</evidence>
<name>A0ABR6NFH3_9SPHN</name>
<sequence length="208" mass="22999">MTTVPTPVPPSSGKEPRTERGRRTLRKLLDSAAAEFGEKGFHDASITGITSRAGTALGTFYTYFDSKDEVFRALVNDMSDRVRMVAREALAGEMTALATERAALAAFLGFARDHKEIYRIVDEAEFVDPASYRRHYETTAQRIGERLRKGGESGEFREGLGEAHAWAIMGMNVFLGLRYCIWSEDASIEEITEAAASILQKGITRQPG</sequence>
<dbReference type="PANTHER" id="PTHR43479:SF8">
    <property type="entry name" value="TRANSCRIPTIONAL REGULATOR, TETR FAMILY"/>
    <property type="match status" value="1"/>
</dbReference>
<feature type="region of interest" description="Disordered" evidence="3">
    <location>
        <begin position="1"/>
        <end position="21"/>
    </location>
</feature>
<keyword evidence="1 2" id="KW-0238">DNA-binding</keyword>
<dbReference type="Pfam" id="PF00440">
    <property type="entry name" value="TetR_N"/>
    <property type="match status" value="1"/>
</dbReference>
<feature type="DNA-binding region" description="H-T-H motif" evidence="2">
    <location>
        <begin position="45"/>
        <end position="64"/>
    </location>
</feature>
<feature type="domain" description="HTH tetR-type" evidence="4">
    <location>
        <begin position="22"/>
        <end position="82"/>
    </location>
</feature>
<comment type="caution">
    <text evidence="5">The sequence shown here is derived from an EMBL/GenBank/DDBJ whole genome shotgun (WGS) entry which is preliminary data.</text>
</comment>
<dbReference type="Gene3D" id="1.10.357.10">
    <property type="entry name" value="Tetracycline Repressor, domain 2"/>
    <property type="match status" value="1"/>
</dbReference>
<dbReference type="SUPFAM" id="SSF46689">
    <property type="entry name" value="Homeodomain-like"/>
    <property type="match status" value="1"/>
</dbReference>
<dbReference type="RefSeq" id="WP_184153102.1">
    <property type="nucleotide sequence ID" value="NZ_JACHKA010000001.1"/>
</dbReference>
<feature type="compositionally biased region" description="Pro residues" evidence="3">
    <location>
        <begin position="1"/>
        <end position="10"/>
    </location>
</feature>
<dbReference type="InterPro" id="IPR009057">
    <property type="entry name" value="Homeodomain-like_sf"/>
</dbReference>
<dbReference type="PANTHER" id="PTHR43479">
    <property type="entry name" value="ACREF/ENVCD OPERON REPRESSOR-RELATED"/>
    <property type="match status" value="1"/>
</dbReference>
<dbReference type="InterPro" id="IPR001647">
    <property type="entry name" value="HTH_TetR"/>
</dbReference>
<reference evidence="5 6" key="1">
    <citation type="submission" date="2020-08" db="EMBL/GenBank/DDBJ databases">
        <title>Exploring microbial biodiversity for novel pathways involved in the catabolism of aromatic compounds derived from lignin.</title>
        <authorList>
            <person name="Elkins J."/>
        </authorList>
    </citation>
    <scope>NUCLEOTIDE SEQUENCE [LARGE SCALE GENOMIC DNA]</scope>
    <source>
        <strain evidence="5 6">B1D3A</strain>
    </source>
</reference>
<evidence type="ECO:0000256" key="3">
    <source>
        <dbReference type="SAM" id="MobiDB-lite"/>
    </source>
</evidence>
<dbReference type="SUPFAM" id="SSF48498">
    <property type="entry name" value="Tetracyclin repressor-like, C-terminal domain"/>
    <property type="match status" value="1"/>
</dbReference>
<evidence type="ECO:0000256" key="1">
    <source>
        <dbReference type="ARBA" id="ARBA00023125"/>
    </source>
</evidence>
<organism evidence="5 6">
    <name type="scientific">Sphingobium lignivorans</name>
    <dbReference type="NCBI Taxonomy" id="2735886"/>
    <lineage>
        <taxon>Bacteria</taxon>
        <taxon>Pseudomonadati</taxon>
        <taxon>Pseudomonadota</taxon>
        <taxon>Alphaproteobacteria</taxon>
        <taxon>Sphingomonadales</taxon>
        <taxon>Sphingomonadaceae</taxon>
        <taxon>Sphingobium</taxon>
    </lineage>
</organism>
<dbReference type="PRINTS" id="PR00455">
    <property type="entry name" value="HTHTETR"/>
</dbReference>
<keyword evidence="6" id="KW-1185">Reference proteome</keyword>
<evidence type="ECO:0000259" key="4">
    <source>
        <dbReference type="PROSITE" id="PS50977"/>
    </source>
</evidence>
<gene>
    <name evidence="5" type="ORF">HNP60_001998</name>
</gene>
<dbReference type="Proteomes" id="UP001138540">
    <property type="component" value="Unassembled WGS sequence"/>
</dbReference>
<dbReference type="Gene3D" id="1.10.10.60">
    <property type="entry name" value="Homeodomain-like"/>
    <property type="match status" value="1"/>
</dbReference>
<dbReference type="InterPro" id="IPR036271">
    <property type="entry name" value="Tet_transcr_reg_TetR-rel_C_sf"/>
</dbReference>
<dbReference type="EMBL" id="JACHKA010000001">
    <property type="protein sequence ID" value="MBB5986024.1"/>
    <property type="molecule type" value="Genomic_DNA"/>
</dbReference>
<protein>
    <submittedName>
        <fullName evidence="5">AcrR family transcriptional regulator</fullName>
    </submittedName>
</protein>
<evidence type="ECO:0000313" key="6">
    <source>
        <dbReference type="Proteomes" id="UP001138540"/>
    </source>
</evidence>
<dbReference type="InterPro" id="IPR050624">
    <property type="entry name" value="HTH-type_Tx_Regulator"/>
</dbReference>
<accession>A0ABR6NFH3</accession>
<evidence type="ECO:0000256" key="2">
    <source>
        <dbReference type="PROSITE-ProRule" id="PRU00335"/>
    </source>
</evidence>
<dbReference type="PROSITE" id="PS50977">
    <property type="entry name" value="HTH_TETR_2"/>
    <property type="match status" value="1"/>
</dbReference>
<proteinExistence type="predicted"/>